<reference evidence="3 4" key="1">
    <citation type="submission" date="2023-07" db="EMBL/GenBank/DDBJ databases">
        <title>Sorghum-associated microbial communities from plants grown in Nebraska, USA.</title>
        <authorList>
            <person name="Schachtman D."/>
        </authorList>
    </citation>
    <scope>NUCLEOTIDE SEQUENCE [LARGE SCALE GENOMIC DNA]</scope>
    <source>
        <strain evidence="3 4">4138</strain>
    </source>
</reference>
<name>A0ABU1W2Q3_9GAMM</name>
<comment type="caution">
    <text evidence="3">The sequence shown here is derived from an EMBL/GenBank/DDBJ whole genome shotgun (WGS) entry which is preliminary data.</text>
</comment>
<dbReference type="InterPro" id="IPR012338">
    <property type="entry name" value="Beta-lactam/transpept-like"/>
</dbReference>
<dbReference type="PANTHER" id="PTHR46825">
    <property type="entry name" value="D-ALANYL-D-ALANINE-CARBOXYPEPTIDASE/ENDOPEPTIDASE AMPH"/>
    <property type="match status" value="1"/>
</dbReference>
<dbReference type="SUPFAM" id="SSF56601">
    <property type="entry name" value="beta-lactamase/transpeptidase-like"/>
    <property type="match status" value="1"/>
</dbReference>
<dbReference type="Gene3D" id="3.40.710.10">
    <property type="entry name" value="DD-peptidase/beta-lactamase superfamily"/>
    <property type="match status" value="2"/>
</dbReference>
<dbReference type="EMBL" id="JAVDWR010000011">
    <property type="protein sequence ID" value="MDR7122028.1"/>
    <property type="molecule type" value="Genomic_DNA"/>
</dbReference>
<protein>
    <submittedName>
        <fullName evidence="3">CubicO group peptidase (Beta-lactamase class C family)</fullName>
    </submittedName>
</protein>
<sequence length="344" mass="38037">MFKLCYLPFLVFSGCTAATASALSDRDFGILTAQIQQKVAGRPAFQGAALLMRGNEVLWQYQQGRFTQKNTQELSQGPSFDQQSTFFVGSISKTLAAMLVMQQVQSGAIDLQAPVKRYLPELKQPWAASVRVADLLSHTSGLVDSDTQQNYGSFRYNNLNFQLLGQILTAVTKRPYAELAAQLLQQCQMHSSGFADKADRVSQGWYEEQGQLKAITAFMPVEAEPSGGLIASAADIAVLPLCMQQQLNKTSLQQMTTPRVVRQHRWGEVHYGYGVQITQTVAGVEWSHGGYIPGFVSVFNYFPQHQLSLVVLENQALNSADLARAAYYHDKLRGSVIQILSQSK</sequence>
<dbReference type="RefSeq" id="WP_310279861.1">
    <property type="nucleotide sequence ID" value="NZ_JAVDWR010000011.1"/>
</dbReference>
<evidence type="ECO:0000313" key="4">
    <source>
        <dbReference type="Proteomes" id="UP001257909"/>
    </source>
</evidence>
<dbReference type="Proteomes" id="UP001257909">
    <property type="component" value="Unassembled WGS sequence"/>
</dbReference>
<feature type="domain" description="Beta-lactamase-related" evidence="2">
    <location>
        <begin position="36"/>
        <end position="328"/>
    </location>
</feature>
<evidence type="ECO:0000313" key="3">
    <source>
        <dbReference type="EMBL" id="MDR7122028.1"/>
    </source>
</evidence>
<dbReference type="InterPro" id="IPR050491">
    <property type="entry name" value="AmpC-like"/>
</dbReference>
<proteinExistence type="predicted"/>
<dbReference type="InterPro" id="IPR001466">
    <property type="entry name" value="Beta-lactam-related"/>
</dbReference>
<organism evidence="3 4">
    <name type="scientific">Rheinheimera soli</name>
    <dbReference type="NCBI Taxonomy" id="443616"/>
    <lineage>
        <taxon>Bacteria</taxon>
        <taxon>Pseudomonadati</taxon>
        <taxon>Pseudomonadota</taxon>
        <taxon>Gammaproteobacteria</taxon>
        <taxon>Chromatiales</taxon>
        <taxon>Chromatiaceae</taxon>
        <taxon>Rheinheimera</taxon>
    </lineage>
</organism>
<accession>A0ABU1W2Q3</accession>
<evidence type="ECO:0000259" key="2">
    <source>
        <dbReference type="Pfam" id="PF00144"/>
    </source>
</evidence>
<dbReference type="Pfam" id="PF00144">
    <property type="entry name" value="Beta-lactamase"/>
    <property type="match status" value="1"/>
</dbReference>
<keyword evidence="4" id="KW-1185">Reference proteome</keyword>
<keyword evidence="1" id="KW-0732">Signal</keyword>
<feature type="chain" id="PRO_5045685319" evidence="1">
    <location>
        <begin position="21"/>
        <end position="344"/>
    </location>
</feature>
<dbReference type="PANTHER" id="PTHR46825:SF9">
    <property type="entry name" value="BETA-LACTAMASE-RELATED DOMAIN-CONTAINING PROTEIN"/>
    <property type="match status" value="1"/>
</dbReference>
<feature type="signal peptide" evidence="1">
    <location>
        <begin position="1"/>
        <end position="20"/>
    </location>
</feature>
<dbReference type="PROSITE" id="PS51257">
    <property type="entry name" value="PROKAR_LIPOPROTEIN"/>
    <property type="match status" value="1"/>
</dbReference>
<gene>
    <name evidence="3" type="ORF">J2W69_002985</name>
</gene>
<evidence type="ECO:0000256" key="1">
    <source>
        <dbReference type="SAM" id="SignalP"/>
    </source>
</evidence>